<gene>
    <name evidence="1" type="ORF">B1A_12553</name>
</gene>
<reference evidence="1" key="1">
    <citation type="submission" date="2013-08" db="EMBL/GenBank/DDBJ databases">
        <authorList>
            <person name="Mendez C."/>
            <person name="Richter M."/>
            <person name="Ferrer M."/>
            <person name="Sanchez J."/>
        </authorList>
    </citation>
    <scope>NUCLEOTIDE SEQUENCE</scope>
</reference>
<dbReference type="Gene3D" id="3.40.50.1010">
    <property type="entry name" value="5'-nuclease"/>
    <property type="match status" value="1"/>
</dbReference>
<organism evidence="1">
    <name type="scientific">mine drainage metagenome</name>
    <dbReference type="NCBI Taxonomy" id="410659"/>
    <lineage>
        <taxon>unclassified sequences</taxon>
        <taxon>metagenomes</taxon>
        <taxon>ecological metagenomes</taxon>
    </lineage>
</organism>
<reference evidence="1" key="2">
    <citation type="journal article" date="2014" name="ISME J.">
        <title>Microbial stratification in low pH oxic and suboxic macroscopic growths along an acid mine drainage.</title>
        <authorList>
            <person name="Mendez-Garcia C."/>
            <person name="Mesa V."/>
            <person name="Sprenger R.R."/>
            <person name="Richter M."/>
            <person name="Diez M.S."/>
            <person name="Solano J."/>
            <person name="Bargiela R."/>
            <person name="Golyshina O.V."/>
            <person name="Manteca A."/>
            <person name="Ramos J.L."/>
            <person name="Gallego J.R."/>
            <person name="Llorente I."/>
            <person name="Martins Dos Santos V.A."/>
            <person name="Jensen O.N."/>
            <person name="Pelaez A.I."/>
            <person name="Sanchez J."/>
            <person name="Ferrer M."/>
        </authorList>
    </citation>
    <scope>NUCLEOTIDE SEQUENCE</scope>
</reference>
<comment type="caution">
    <text evidence="1">The sequence shown here is derived from an EMBL/GenBank/DDBJ whole genome shotgun (WGS) entry which is preliminary data.</text>
</comment>
<dbReference type="InterPro" id="IPR029060">
    <property type="entry name" value="PIN-like_dom_sf"/>
</dbReference>
<proteinExistence type="predicted"/>
<dbReference type="AlphaFoldDB" id="T0ZXI0"/>
<protein>
    <submittedName>
        <fullName evidence="1">PilT protein domain protein</fullName>
    </submittedName>
</protein>
<name>T0ZXI0_9ZZZZ</name>
<evidence type="ECO:0000313" key="1">
    <source>
        <dbReference type="EMBL" id="EQD52936.1"/>
    </source>
</evidence>
<dbReference type="SUPFAM" id="SSF88723">
    <property type="entry name" value="PIN domain-like"/>
    <property type="match status" value="1"/>
</dbReference>
<accession>T0ZXI0</accession>
<sequence length="100" mass="11168">MIAILELRTVLSRTTDLDGDKIEAFVDYLPEIKLEVPELDMNTVFSNASEIAIRIRMKTLDILHLSASIILNASKFVTFDGEFKEKENEIAGIGLRVISG</sequence>
<dbReference type="EMBL" id="AUZX01009127">
    <property type="protein sequence ID" value="EQD52936.1"/>
    <property type="molecule type" value="Genomic_DNA"/>
</dbReference>